<feature type="transmembrane region" description="Helical" evidence="7">
    <location>
        <begin position="260"/>
        <end position="280"/>
    </location>
</feature>
<feature type="transmembrane region" description="Helical" evidence="7">
    <location>
        <begin position="147"/>
        <end position="165"/>
    </location>
</feature>
<dbReference type="InterPro" id="IPR036640">
    <property type="entry name" value="ABC1_TM_sf"/>
</dbReference>
<evidence type="ECO:0000256" key="7">
    <source>
        <dbReference type="SAM" id="Phobius"/>
    </source>
</evidence>
<feature type="transmembrane region" description="Helical" evidence="7">
    <location>
        <begin position="26"/>
        <end position="46"/>
    </location>
</feature>
<evidence type="ECO:0000256" key="1">
    <source>
        <dbReference type="ARBA" id="ARBA00004651"/>
    </source>
</evidence>
<dbReference type="Gene3D" id="3.40.50.300">
    <property type="entry name" value="P-loop containing nucleotide triphosphate hydrolases"/>
    <property type="match status" value="1"/>
</dbReference>
<dbReference type="PANTHER" id="PTHR24221">
    <property type="entry name" value="ATP-BINDING CASSETTE SUB-FAMILY B"/>
    <property type="match status" value="1"/>
</dbReference>
<keyword evidence="3" id="KW-0547">Nucleotide-binding</keyword>
<keyword evidence="2 7" id="KW-0812">Transmembrane</keyword>
<dbReference type="Gene3D" id="1.20.1560.10">
    <property type="entry name" value="ABC transporter type 1, transmembrane domain"/>
    <property type="match status" value="1"/>
</dbReference>
<keyword evidence="5 7" id="KW-1133">Transmembrane helix</keyword>
<protein>
    <submittedName>
        <fullName evidence="10">ABC transporter ATP-binding protein/permease</fullName>
    </submittedName>
</protein>
<dbReference type="CDD" id="cd07346">
    <property type="entry name" value="ABC_6TM_exporters"/>
    <property type="match status" value="1"/>
</dbReference>
<feature type="domain" description="ABC transmembrane type-1" evidence="9">
    <location>
        <begin position="28"/>
        <end position="315"/>
    </location>
</feature>
<feature type="transmembrane region" description="Helical" evidence="7">
    <location>
        <begin position="286"/>
        <end position="307"/>
    </location>
</feature>
<dbReference type="EMBL" id="CP098023">
    <property type="protein sequence ID" value="WKD51552.1"/>
    <property type="molecule type" value="Genomic_DNA"/>
</dbReference>
<sequence>MAEHILPNSNLRKPNLRELMRPFRSLVWLGVVLGACGALTSLIPFIGIVELARLFLTPDISDIADAIIPVVFAIVAGLAMGWICTVIGLWLTHIADQRMQAELRRALVRKLGQVPLGWYSEHTSGAVRKAVQDDLDDLHHMVAHHQVELAAAFVLPLAGLGYLSWLDWRLALLAVLTLPVYLVSYAWMMRGFGEKMQQLDKDFARVSAAIVEFVHGIAVVKVFSQTGRAHKNYQQAVEDFSRRYTGWVTPLVRLEAVTSLALSVPVIMLVSLSGGAWLVVNTGIQPIDVLATTLIAVMIPQTILTLSQGLTAQQKAKAAAGRIDQLLGVAPLAVTSEPKEPKGAGLLFKQVSFAYTQDRPVLSDINLRCRPGSITALVGSSGAGKSTLAKLVPRFYDVTQGAVLLGGVDVRDIAPDNLYRHVGFVLQETQLLAGTVADNLRLGRPDASDQDLEDAARSACIHEHILSFPQGYQAVIGKDAFFSGGEAQRLSIARTLLADAPVLILDEATAHADPESEAQIQQALSCLVRNRTVLVIAHKLHTITGVDQIAVLDGGRLVECGSHRQLLAEGKHYAELWRLYNSAEKNEKAMSGEAQVTSGVSS</sequence>
<evidence type="ECO:0000256" key="4">
    <source>
        <dbReference type="ARBA" id="ARBA00022840"/>
    </source>
</evidence>
<evidence type="ECO:0000313" key="11">
    <source>
        <dbReference type="Proteomes" id="UP001321520"/>
    </source>
</evidence>
<evidence type="ECO:0000256" key="3">
    <source>
        <dbReference type="ARBA" id="ARBA00022741"/>
    </source>
</evidence>
<feature type="transmembrane region" description="Helical" evidence="7">
    <location>
        <begin position="171"/>
        <end position="188"/>
    </location>
</feature>
<evidence type="ECO:0000313" key="10">
    <source>
        <dbReference type="EMBL" id="WKD51552.1"/>
    </source>
</evidence>
<dbReference type="PROSITE" id="PS50893">
    <property type="entry name" value="ABC_TRANSPORTER_2"/>
    <property type="match status" value="1"/>
</dbReference>
<keyword evidence="11" id="KW-1185">Reference proteome</keyword>
<dbReference type="PROSITE" id="PS00211">
    <property type="entry name" value="ABC_TRANSPORTER_1"/>
    <property type="match status" value="1"/>
</dbReference>
<name>A0ABY9EFU3_9GAMM</name>
<evidence type="ECO:0000256" key="5">
    <source>
        <dbReference type="ARBA" id="ARBA00022989"/>
    </source>
</evidence>
<keyword evidence="6 7" id="KW-0472">Membrane</keyword>
<dbReference type="PROSITE" id="PS50929">
    <property type="entry name" value="ABC_TM1F"/>
    <property type="match status" value="1"/>
</dbReference>
<dbReference type="RefSeq" id="WP_301418929.1">
    <property type="nucleotide sequence ID" value="NZ_CP098023.1"/>
</dbReference>
<evidence type="ECO:0000256" key="6">
    <source>
        <dbReference type="ARBA" id="ARBA00023136"/>
    </source>
</evidence>
<accession>A0ABY9EFU3</accession>
<dbReference type="SMART" id="SM00382">
    <property type="entry name" value="AAA"/>
    <property type="match status" value="1"/>
</dbReference>
<reference evidence="10 11" key="1">
    <citation type="submission" date="2022-05" db="EMBL/GenBank/DDBJ databases">
        <title>Microbulbifer sp. nov., isolated from sponge.</title>
        <authorList>
            <person name="Gao L."/>
        </authorList>
    </citation>
    <scope>NUCLEOTIDE SEQUENCE [LARGE SCALE GENOMIC DNA]</scope>
    <source>
        <strain evidence="10 11">MI-G</strain>
    </source>
</reference>
<evidence type="ECO:0000259" key="8">
    <source>
        <dbReference type="PROSITE" id="PS50893"/>
    </source>
</evidence>
<organism evidence="10 11">
    <name type="scientific">Microbulbifer spongiae</name>
    <dbReference type="NCBI Taxonomy" id="2944933"/>
    <lineage>
        <taxon>Bacteria</taxon>
        <taxon>Pseudomonadati</taxon>
        <taxon>Pseudomonadota</taxon>
        <taxon>Gammaproteobacteria</taxon>
        <taxon>Cellvibrionales</taxon>
        <taxon>Microbulbiferaceae</taxon>
        <taxon>Microbulbifer</taxon>
    </lineage>
</organism>
<proteinExistence type="predicted"/>
<dbReference type="SUPFAM" id="SSF52540">
    <property type="entry name" value="P-loop containing nucleoside triphosphate hydrolases"/>
    <property type="match status" value="1"/>
</dbReference>
<dbReference type="PANTHER" id="PTHR24221:SF654">
    <property type="entry name" value="ATP-BINDING CASSETTE SUB-FAMILY B MEMBER 6"/>
    <property type="match status" value="1"/>
</dbReference>
<keyword evidence="4 10" id="KW-0067">ATP-binding</keyword>
<dbReference type="InterPro" id="IPR003439">
    <property type="entry name" value="ABC_transporter-like_ATP-bd"/>
</dbReference>
<feature type="transmembrane region" description="Helical" evidence="7">
    <location>
        <begin position="66"/>
        <end position="91"/>
    </location>
</feature>
<dbReference type="Pfam" id="PF00005">
    <property type="entry name" value="ABC_tran"/>
    <property type="match status" value="1"/>
</dbReference>
<dbReference type="InterPro" id="IPR003593">
    <property type="entry name" value="AAA+_ATPase"/>
</dbReference>
<dbReference type="InterPro" id="IPR039421">
    <property type="entry name" value="Type_1_exporter"/>
</dbReference>
<dbReference type="Proteomes" id="UP001321520">
    <property type="component" value="Chromosome"/>
</dbReference>
<comment type="subcellular location">
    <subcellularLocation>
        <location evidence="1">Cell membrane</location>
        <topology evidence="1">Multi-pass membrane protein</topology>
    </subcellularLocation>
</comment>
<dbReference type="GO" id="GO:0005524">
    <property type="term" value="F:ATP binding"/>
    <property type="evidence" value="ECO:0007669"/>
    <property type="project" value="UniProtKB-KW"/>
</dbReference>
<dbReference type="SUPFAM" id="SSF90123">
    <property type="entry name" value="ABC transporter transmembrane region"/>
    <property type="match status" value="1"/>
</dbReference>
<dbReference type="InterPro" id="IPR017871">
    <property type="entry name" value="ABC_transporter-like_CS"/>
</dbReference>
<dbReference type="Pfam" id="PF00664">
    <property type="entry name" value="ABC_membrane"/>
    <property type="match status" value="1"/>
</dbReference>
<dbReference type="InterPro" id="IPR011527">
    <property type="entry name" value="ABC1_TM_dom"/>
</dbReference>
<gene>
    <name evidence="10" type="ORF">M8T91_09065</name>
</gene>
<evidence type="ECO:0000259" key="9">
    <source>
        <dbReference type="PROSITE" id="PS50929"/>
    </source>
</evidence>
<dbReference type="InterPro" id="IPR027417">
    <property type="entry name" value="P-loop_NTPase"/>
</dbReference>
<feature type="domain" description="ABC transporter" evidence="8">
    <location>
        <begin position="346"/>
        <end position="579"/>
    </location>
</feature>
<evidence type="ECO:0000256" key="2">
    <source>
        <dbReference type="ARBA" id="ARBA00022692"/>
    </source>
</evidence>